<evidence type="ECO:0000256" key="3">
    <source>
        <dbReference type="ARBA" id="ARBA00022670"/>
    </source>
</evidence>
<dbReference type="Proteomes" id="UP001295684">
    <property type="component" value="Unassembled WGS sequence"/>
</dbReference>
<feature type="signal peptide" evidence="7">
    <location>
        <begin position="1"/>
        <end position="19"/>
    </location>
</feature>
<evidence type="ECO:0000256" key="5">
    <source>
        <dbReference type="ARBA" id="ARBA00022801"/>
    </source>
</evidence>
<gene>
    <name evidence="9" type="ORF">ECRASSUSDP1_LOCUS4080</name>
</gene>
<keyword evidence="2" id="KW-0121">Carboxypeptidase</keyword>
<dbReference type="PANTHER" id="PTHR11802">
    <property type="entry name" value="SERINE PROTEASE FAMILY S10 SERINE CARBOXYPEPTIDASE"/>
    <property type="match status" value="1"/>
</dbReference>
<proteinExistence type="inferred from homology"/>
<dbReference type="PANTHER" id="PTHR11802:SF472">
    <property type="entry name" value="SERINE CARBOXYPEPTIDASE CPVL-RELATED"/>
    <property type="match status" value="1"/>
</dbReference>
<dbReference type="InterPro" id="IPR029058">
    <property type="entry name" value="AB_hydrolase_fold"/>
</dbReference>
<evidence type="ECO:0000313" key="10">
    <source>
        <dbReference type="Proteomes" id="UP001295684"/>
    </source>
</evidence>
<protein>
    <recommendedName>
        <fullName evidence="8">EGF-like domain-containing protein</fullName>
    </recommendedName>
</protein>
<keyword evidence="5" id="KW-0378">Hydrolase</keyword>
<dbReference type="GO" id="GO:0006508">
    <property type="term" value="P:proteolysis"/>
    <property type="evidence" value="ECO:0007669"/>
    <property type="project" value="UniProtKB-KW"/>
</dbReference>
<accession>A0AAD1UCS7</accession>
<keyword evidence="4 7" id="KW-0732">Signal</keyword>
<dbReference type="PRINTS" id="PR00724">
    <property type="entry name" value="CRBOXYPTASEC"/>
</dbReference>
<dbReference type="EMBL" id="CAMPGE010003910">
    <property type="protein sequence ID" value="CAI2362753.1"/>
    <property type="molecule type" value="Genomic_DNA"/>
</dbReference>
<evidence type="ECO:0000256" key="6">
    <source>
        <dbReference type="ARBA" id="ARBA00023180"/>
    </source>
</evidence>
<feature type="chain" id="PRO_5042296438" description="EGF-like domain-containing protein" evidence="7">
    <location>
        <begin position="20"/>
        <end position="610"/>
    </location>
</feature>
<dbReference type="CDD" id="cd00054">
    <property type="entry name" value="EGF_CA"/>
    <property type="match status" value="1"/>
</dbReference>
<dbReference type="SUPFAM" id="SSF53474">
    <property type="entry name" value="alpha/beta-Hydrolases"/>
    <property type="match status" value="1"/>
</dbReference>
<organism evidence="9 10">
    <name type="scientific">Euplotes crassus</name>
    <dbReference type="NCBI Taxonomy" id="5936"/>
    <lineage>
        <taxon>Eukaryota</taxon>
        <taxon>Sar</taxon>
        <taxon>Alveolata</taxon>
        <taxon>Ciliophora</taxon>
        <taxon>Intramacronucleata</taxon>
        <taxon>Spirotrichea</taxon>
        <taxon>Hypotrichia</taxon>
        <taxon>Euplotida</taxon>
        <taxon>Euplotidae</taxon>
        <taxon>Moneuplotes</taxon>
    </lineage>
</organism>
<name>A0AAD1UCS7_EUPCR</name>
<dbReference type="Pfam" id="PF00450">
    <property type="entry name" value="Peptidase_S10"/>
    <property type="match status" value="1"/>
</dbReference>
<feature type="domain" description="EGF-like" evidence="8">
    <location>
        <begin position="482"/>
        <end position="493"/>
    </location>
</feature>
<comment type="caution">
    <text evidence="9">The sequence shown here is derived from an EMBL/GenBank/DDBJ whole genome shotgun (WGS) entry which is preliminary data.</text>
</comment>
<dbReference type="PROSITE" id="PS51257">
    <property type="entry name" value="PROKAR_LIPOPROTEIN"/>
    <property type="match status" value="1"/>
</dbReference>
<keyword evidence="10" id="KW-1185">Reference proteome</keyword>
<dbReference type="InterPro" id="IPR001563">
    <property type="entry name" value="Peptidase_S10"/>
</dbReference>
<evidence type="ECO:0000256" key="4">
    <source>
        <dbReference type="ARBA" id="ARBA00022729"/>
    </source>
</evidence>
<sequence length="610" mass="67863">MKLIALCILVAIASCMIECEDKESRVTDLKNFNHSYPFPCSYSGLITTNPEINGNIFYWFFPTMNQGKDTKLVLWFSGGPGGSGIGSMHDENGPIKFRLNDGELELYSDIENSFTDIANVIYIDQPYGVGYSYSDSDVTNGKQVGQVMLTFMQKFYEIYPEQKKLDLIIAGNSYAGHFMPSAVNEILDFNKDASADDKIPMYGLLVEDGYVDPITQRLSIKQLALGTGLLTLDLVKEYEALENKCEQSIFLDPENAFSKCKAMNSLLSDTDGNWEIMDVRDKAGAFSVLNLVDDYFEDETVQKQMNVGDSGNISFSHFNGTVYNNMKFDGLVDDVPLYEKIVDSGVKTIVFSGTFDGLDGVYGTQLWVQELGITKNFGQASQKSVYHYPKAGENDIQIGGTYKTFERNASGITQKLSYVTVYNAGHVLGITQFPVSKSLLSDMISEGKARCHKEDNNCETEGNVCMRMNHCNNAGQCVNSRCKCNDGIYGADCSINPTPLRYESLLKHGNYKNISLFPREWTYFSIPALAPSLLLEFQSQNVQEIYIYQNEGSAPTRSEFSAFKKGVECTFAIDSSDSEIILAVHNPSKSKMTPLLFSTRPASQFAATSR</sequence>
<dbReference type="PROSITE" id="PS00022">
    <property type="entry name" value="EGF_1"/>
    <property type="match status" value="1"/>
</dbReference>
<reference evidence="9" key="1">
    <citation type="submission" date="2023-07" db="EMBL/GenBank/DDBJ databases">
        <authorList>
            <consortium name="AG Swart"/>
            <person name="Singh M."/>
            <person name="Singh A."/>
            <person name="Seah K."/>
            <person name="Emmerich C."/>
        </authorList>
    </citation>
    <scope>NUCLEOTIDE SEQUENCE</scope>
    <source>
        <strain evidence="9">DP1</strain>
    </source>
</reference>
<evidence type="ECO:0000256" key="7">
    <source>
        <dbReference type="SAM" id="SignalP"/>
    </source>
</evidence>
<dbReference type="Gene3D" id="3.40.50.1820">
    <property type="entry name" value="alpha/beta hydrolase"/>
    <property type="match status" value="1"/>
</dbReference>
<dbReference type="AlphaFoldDB" id="A0AAD1UCS7"/>
<comment type="similarity">
    <text evidence="1">Belongs to the peptidase S10 family.</text>
</comment>
<dbReference type="GO" id="GO:0004185">
    <property type="term" value="F:serine-type carboxypeptidase activity"/>
    <property type="evidence" value="ECO:0007669"/>
    <property type="project" value="InterPro"/>
</dbReference>
<dbReference type="InterPro" id="IPR000742">
    <property type="entry name" value="EGF"/>
</dbReference>
<evidence type="ECO:0000256" key="1">
    <source>
        <dbReference type="ARBA" id="ARBA00009431"/>
    </source>
</evidence>
<keyword evidence="6" id="KW-0325">Glycoprotein</keyword>
<keyword evidence="3" id="KW-0645">Protease</keyword>
<evidence type="ECO:0000256" key="2">
    <source>
        <dbReference type="ARBA" id="ARBA00022645"/>
    </source>
</evidence>
<evidence type="ECO:0000259" key="8">
    <source>
        <dbReference type="PROSITE" id="PS00022"/>
    </source>
</evidence>
<evidence type="ECO:0000313" key="9">
    <source>
        <dbReference type="EMBL" id="CAI2362753.1"/>
    </source>
</evidence>